<evidence type="ECO:0000256" key="1">
    <source>
        <dbReference type="ARBA" id="ARBA00023015"/>
    </source>
</evidence>
<dbReference type="Gene3D" id="3.30.70.920">
    <property type="match status" value="1"/>
</dbReference>
<comment type="caution">
    <text evidence="5">The sequence shown here is derived from an EMBL/GenBank/DDBJ whole genome shotgun (WGS) entry which is preliminary data.</text>
</comment>
<dbReference type="InterPro" id="IPR019887">
    <property type="entry name" value="Tscrpt_reg_AsnC/Lrp_C"/>
</dbReference>
<dbReference type="SUPFAM" id="SSF54909">
    <property type="entry name" value="Dimeric alpha+beta barrel"/>
    <property type="match status" value="1"/>
</dbReference>
<dbReference type="SMART" id="SM00344">
    <property type="entry name" value="HTH_ASNC"/>
    <property type="match status" value="1"/>
</dbReference>
<dbReference type="RefSeq" id="WP_255919480.1">
    <property type="nucleotide sequence ID" value="NZ_JANFNG010000004.1"/>
</dbReference>
<keyword evidence="1" id="KW-0805">Transcription regulation</keyword>
<evidence type="ECO:0000259" key="4">
    <source>
        <dbReference type="PROSITE" id="PS50956"/>
    </source>
</evidence>
<evidence type="ECO:0000313" key="5">
    <source>
        <dbReference type="EMBL" id="MCQ4080572.1"/>
    </source>
</evidence>
<evidence type="ECO:0000256" key="2">
    <source>
        <dbReference type="ARBA" id="ARBA00023125"/>
    </source>
</evidence>
<accession>A0ABT1PVI4</accession>
<dbReference type="InterPro" id="IPR036388">
    <property type="entry name" value="WH-like_DNA-bd_sf"/>
</dbReference>
<reference evidence="5" key="1">
    <citation type="submission" date="2022-06" db="EMBL/GenBank/DDBJ databases">
        <title>Draft genome sequence of Streptomyces sp. RB6PN25 isolated from peat swamp forest in Thailand.</title>
        <authorList>
            <person name="Duangmal K."/>
            <person name="Klaysubun C."/>
        </authorList>
    </citation>
    <scope>NUCLEOTIDE SEQUENCE</scope>
    <source>
        <strain evidence="5">RB6PN25</strain>
    </source>
</reference>
<dbReference type="PANTHER" id="PTHR30154">
    <property type="entry name" value="LEUCINE-RESPONSIVE REGULATORY PROTEIN"/>
    <property type="match status" value="1"/>
</dbReference>
<evidence type="ECO:0000313" key="6">
    <source>
        <dbReference type="Proteomes" id="UP001057702"/>
    </source>
</evidence>
<keyword evidence="3" id="KW-0804">Transcription</keyword>
<evidence type="ECO:0000256" key="3">
    <source>
        <dbReference type="ARBA" id="ARBA00023163"/>
    </source>
</evidence>
<dbReference type="Gene3D" id="1.10.10.10">
    <property type="entry name" value="Winged helix-like DNA-binding domain superfamily/Winged helix DNA-binding domain"/>
    <property type="match status" value="1"/>
</dbReference>
<dbReference type="PROSITE" id="PS50956">
    <property type="entry name" value="HTH_ASNC_2"/>
    <property type="match status" value="1"/>
</dbReference>
<dbReference type="Pfam" id="PF13412">
    <property type="entry name" value="HTH_24"/>
    <property type="match status" value="1"/>
</dbReference>
<dbReference type="InterPro" id="IPR019888">
    <property type="entry name" value="Tscrpt_reg_AsnC-like"/>
</dbReference>
<dbReference type="SUPFAM" id="SSF46785">
    <property type="entry name" value="Winged helix' DNA-binding domain"/>
    <property type="match status" value="1"/>
</dbReference>
<feature type="domain" description="HTH asnC-type" evidence="4">
    <location>
        <begin position="9"/>
        <end position="70"/>
    </location>
</feature>
<organism evidence="5 6">
    <name type="scientific">Streptomyces humicola</name>
    <dbReference type="NCBI Taxonomy" id="2953240"/>
    <lineage>
        <taxon>Bacteria</taxon>
        <taxon>Bacillati</taxon>
        <taxon>Actinomycetota</taxon>
        <taxon>Actinomycetes</taxon>
        <taxon>Kitasatosporales</taxon>
        <taxon>Streptomycetaceae</taxon>
        <taxon>Streptomyces</taxon>
    </lineage>
</organism>
<sequence>MPKIPQPPLDEVDRSIVRVLAQNARIANNALADEVGVAASTCLARVRSLRDRGVIRGFQADVDLSALGMPLQAMISVRLRAHTREQNESFRSVAPGLPGVLEVFHMAGSDDYLLHVAVADSDALRDFVVDHLTTHPAVGQTQTNLIFERMAGSRFPEPGR</sequence>
<dbReference type="PRINTS" id="PR00033">
    <property type="entry name" value="HTHASNC"/>
</dbReference>
<dbReference type="EMBL" id="JANFNG010000004">
    <property type="protein sequence ID" value="MCQ4080572.1"/>
    <property type="molecule type" value="Genomic_DNA"/>
</dbReference>
<dbReference type="InterPro" id="IPR036390">
    <property type="entry name" value="WH_DNA-bd_sf"/>
</dbReference>
<keyword evidence="6" id="KW-1185">Reference proteome</keyword>
<protein>
    <submittedName>
        <fullName evidence="5">Lrp/AsnC family transcriptional regulator</fullName>
    </submittedName>
</protein>
<dbReference type="Proteomes" id="UP001057702">
    <property type="component" value="Unassembled WGS sequence"/>
</dbReference>
<name>A0ABT1PVI4_9ACTN</name>
<dbReference type="Pfam" id="PF01037">
    <property type="entry name" value="AsnC_trans_reg"/>
    <property type="match status" value="1"/>
</dbReference>
<gene>
    <name evidence="5" type="ORF">NGB36_08135</name>
</gene>
<dbReference type="InterPro" id="IPR000485">
    <property type="entry name" value="AsnC-type_HTH_dom"/>
</dbReference>
<keyword evidence="2" id="KW-0238">DNA-binding</keyword>
<dbReference type="InterPro" id="IPR011008">
    <property type="entry name" value="Dimeric_a/b-barrel"/>
</dbReference>
<dbReference type="PANTHER" id="PTHR30154:SF54">
    <property type="entry name" value="POSSIBLE TRANSCRIPTIONAL REGULATORY PROTEIN (PROBABLY LRP_ASNC-FAMILY)"/>
    <property type="match status" value="1"/>
</dbReference>
<proteinExistence type="predicted"/>